<evidence type="ECO:0000256" key="1">
    <source>
        <dbReference type="SAM" id="Phobius"/>
    </source>
</evidence>
<keyword evidence="3" id="KW-1185">Reference proteome</keyword>
<sequence>MNRLDRWINLAPALIASLIDITVTIVHQPKEYWEGNLDKANEGNPIGAIFMANHVSGLFLISGIEIILIMFLGYYLPNRISKYLLLFVLIAHSCATTTWIAGRYGFWSIMALALFNTLTYLIANDIINKRTKTNS</sequence>
<dbReference type="Proteomes" id="UP001172082">
    <property type="component" value="Unassembled WGS sequence"/>
</dbReference>
<reference evidence="2" key="1">
    <citation type="submission" date="2023-06" db="EMBL/GenBank/DDBJ databases">
        <title>Genomic of Parafulvivirga corallium.</title>
        <authorList>
            <person name="Wang G."/>
        </authorList>
    </citation>
    <scope>NUCLEOTIDE SEQUENCE</scope>
    <source>
        <strain evidence="2">BMA10</strain>
    </source>
</reference>
<name>A0ABT8KVT0_9BACT</name>
<keyword evidence="1" id="KW-0812">Transmembrane</keyword>
<gene>
    <name evidence="2" type="ORF">QQ008_26105</name>
</gene>
<evidence type="ECO:0008006" key="4">
    <source>
        <dbReference type="Google" id="ProtNLM"/>
    </source>
</evidence>
<dbReference type="RefSeq" id="WP_346754912.1">
    <property type="nucleotide sequence ID" value="NZ_JAUJEA010000013.1"/>
</dbReference>
<feature type="transmembrane region" description="Helical" evidence="1">
    <location>
        <begin position="83"/>
        <end position="100"/>
    </location>
</feature>
<organism evidence="2 3">
    <name type="scientific">Splendidivirga corallicola</name>
    <dbReference type="NCBI Taxonomy" id="3051826"/>
    <lineage>
        <taxon>Bacteria</taxon>
        <taxon>Pseudomonadati</taxon>
        <taxon>Bacteroidota</taxon>
        <taxon>Cytophagia</taxon>
        <taxon>Cytophagales</taxon>
        <taxon>Splendidivirgaceae</taxon>
        <taxon>Splendidivirga</taxon>
    </lineage>
</organism>
<proteinExistence type="predicted"/>
<accession>A0ABT8KVT0</accession>
<dbReference type="EMBL" id="JAUJEA010000013">
    <property type="protein sequence ID" value="MDN5204892.1"/>
    <property type="molecule type" value="Genomic_DNA"/>
</dbReference>
<feature type="transmembrane region" description="Helical" evidence="1">
    <location>
        <begin position="7"/>
        <end position="26"/>
    </location>
</feature>
<evidence type="ECO:0000313" key="3">
    <source>
        <dbReference type="Proteomes" id="UP001172082"/>
    </source>
</evidence>
<keyword evidence="1" id="KW-1133">Transmembrane helix</keyword>
<protein>
    <recommendedName>
        <fullName evidence="4">DUF5658 domain-containing protein</fullName>
    </recommendedName>
</protein>
<feature type="transmembrane region" description="Helical" evidence="1">
    <location>
        <begin position="46"/>
        <end position="76"/>
    </location>
</feature>
<keyword evidence="1" id="KW-0472">Membrane</keyword>
<comment type="caution">
    <text evidence="2">The sequence shown here is derived from an EMBL/GenBank/DDBJ whole genome shotgun (WGS) entry which is preliminary data.</text>
</comment>
<feature type="transmembrane region" description="Helical" evidence="1">
    <location>
        <begin position="106"/>
        <end position="123"/>
    </location>
</feature>
<evidence type="ECO:0000313" key="2">
    <source>
        <dbReference type="EMBL" id="MDN5204892.1"/>
    </source>
</evidence>